<organism evidence="2 3">
    <name type="scientific">Salmonella enterica I</name>
    <dbReference type="NCBI Taxonomy" id="59201"/>
    <lineage>
        <taxon>Bacteria</taxon>
        <taxon>Pseudomonadati</taxon>
        <taxon>Pseudomonadota</taxon>
        <taxon>Gammaproteobacteria</taxon>
        <taxon>Enterobacterales</taxon>
        <taxon>Enterobacteriaceae</taxon>
        <taxon>Salmonella</taxon>
    </lineage>
</organism>
<reference evidence="2 3" key="1">
    <citation type="submission" date="2018-12" db="EMBL/GenBank/DDBJ databases">
        <authorList>
            <consortium name="Pathogen Informatics"/>
        </authorList>
    </citation>
    <scope>NUCLEOTIDE SEQUENCE [LARGE SCALE GENOMIC DNA]</scope>
    <source>
        <strain evidence="2 3">NCTC8272</strain>
    </source>
</reference>
<dbReference type="EMBL" id="LR134149">
    <property type="protein sequence ID" value="VEA44767.1"/>
    <property type="molecule type" value="Genomic_DNA"/>
</dbReference>
<evidence type="ECO:0000313" key="2">
    <source>
        <dbReference type="EMBL" id="VEA44767.1"/>
    </source>
</evidence>
<sequence>MALGKDLTDKALDHMDQTNESDASFLMKLARQYGAIASVKDGNLLFIRQGQGRTASGKPLPVITIERKAGDGHRFTLADRGAYTGVIASWLHTREPRKKETTKVKRRRKKTTKPKEPEAKQGDYLVGTDENVLVLNRTYANRSNAERAAKMQWERLQRGVASFSLQLAEGRADLYTEMPVKVTGFKQPIDDAEWTITTLTHSVSPDNGFTTSMELEVKIDGLEIE</sequence>
<protein>
    <submittedName>
        <fullName evidence="2">Regulator of late gene expression</fullName>
    </submittedName>
</protein>
<dbReference type="Pfam" id="PF05954">
    <property type="entry name" value="Phage_GPD"/>
    <property type="match status" value="1"/>
</dbReference>
<evidence type="ECO:0000313" key="3">
    <source>
        <dbReference type="Proteomes" id="UP000277214"/>
    </source>
</evidence>
<proteinExistence type="predicted"/>
<accession>A0A447Q0B4</accession>
<name>A0A447Q0B4_SALET</name>
<gene>
    <name evidence="2" type="ORF">NCTC8272_05809</name>
</gene>
<dbReference type="AlphaFoldDB" id="A0A447Q0B4"/>
<evidence type="ECO:0000256" key="1">
    <source>
        <dbReference type="SAM" id="MobiDB-lite"/>
    </source>
</evidence>
<dbReference type="Proteomes" id="UP000277214">
    <property type="component" value="Chromosome 1"/>
</dbReference>
<feature type="region of interest" description="Disordered" evidence="1">
    <location>
        <begin position="97"/>
        <end position="121"/>
    </location>
</feature>